<dbReference type="EMBL" id="FXWL01000002">
    <property type="protein sequence ID" value="SMQ76618.1"/>
    <property type="molecule type" value="Genomic_DNA"/>
</dbReference>
<evidence type="ECO:0000313" key="15">
    <source>
        <dbReference type="EMBL" id="SMQ76618.1"/>
    </source>
</evidence>
<evidence type="ECO:0000256" key="1">
    <source>
        <dbReference type="ARBA" id="ARBA00000085"/>
    </source>
</evidence>
<comment type="subcellular location">
    <subcellularLocation>
        <location evidence="2">Cell membrane</location>
        <topology evidence="2">Multi-pass membrane protein</topology>
    </subcellularLocation>
</comment>
<dbReference type="GeneID" id="303001702"/>
<dbReference type="PIRSF" id="PIRSF036431">
    <property type="entry name" value="STHK_DctB"/>
    <property type="match status" value="1"/>
</dbReference>
<dbReference type="PRINTS" id="PR00344">
    <property type="entry name" value="BCTRLSENSOR"/>
</dbReference>
<evidence type="ECO:0000256" key="11">
    <source>
        <dbReference type="ARBA" id="ARBA00022989"/>
    </source>
</evidence>
<dbReference type="GO" id="GO:0005886">
    <property type="term" value="C:plasma membrane"/>
    <property type="evidence" value="ECO:0007669"/>
    <property type="project" value="UniProtKB-SubCell"/>
</dbReference>
<dbReference type="InterPro" id="IPR029151">
    <property type="entry name" value="Sensor-like_sf"/>
</dbReference>
<dbReference type="Gene3D" id="6.10.250.3020">
    <property type="match status" value="1"/>
</dbReference>
<evidence type="ECO:0000256" key="2">
    <source>
        <dbReference type="ARBA" id="ARBA00004651"/>
    </source>
</evidence>
<dbReference type="Proteomes" id="UP000194469">
    <property type="component" value="Unassembled WGS sequence"/>
</dbReference>
<name>A0A1Y6FNT4_9SPHN</name>
<dbReference type="InterPro" id="IPR003594">
    <property type="entry name" value="HATPase_dom"/>
</dbReference>
<dbReference type="Gene3D" id="3.30.565.10">
    <property type="entry name" value="Histidine kinase-like ATPase, C-terminal domain"/>
    <property type="match status" value="1"/>
</dbReference>
<dbReference type="SMART" id="SM00387">
    <property type="entry name" value="HATPase_c"/>
    <property type="match status" value="1"/>
</dbReference>
<protein>
    <recommendedName>
        <fullName evidence="3">histidine kinase</fullName>
        <ecNumber evidence="3">2.7.13.3</ecNumber>
    </recommendedName>
</protein>
<gene>
    <name evidence="15" type="ORF">SAMN06295984_2056</name>
</gene>
<dbReference type="PANTHER" id="PTHR43065">
    <property type="entry name" value="SENSOR HISTIDINE KINASE"/>
    <property type="match status" value="1"/>
</dbReference>
<sequence>MAVLGIDLRARRWALAAGLCALLVVALAVAITDRVMHDRALSEQAGLARNDAAILASSLRSELDKFSLLPIALADDPQVRALAAGDGASVAALNGRLEALARQSAAAAIYVMRADGTTLAASNWRLPTSFVGSKYAFRRYFHDALANGSATQFALGTVSREPGLYIARRIGTRAAPLGVVAVKVEFDGLERSWRDTAQRVYVTDRDGVVLLASDERWRFHLAQGASADGRDADADLRQFGIRTLRPLAIVSPNEGEAVRIPLLDTRQPILPDGWVLHLLADPAQRVDAAVATGRLALALGFLVLAVLAATGVVMRRRRDARAQALLDERTRTLREQLSQANRLATLGQISAGVGHEIGQPVAATRVFAENGQKMLAAGEVEQASGNFARIVDLADRIGRITGELRRFSRRQPADRREMPLGEAIDGALLLLRDRIRSMHVAIDLPPEEETQVVVAAEHVRLEQVLVNLLQNALDAAGEGGRVTVAVDAGGDAVCLRVIDSGTPLSPAQADDLFRPFATTKPDGLGLGLVIARDIMRDLGGELAYDADASATTFVMTIPRA</sequence>
<dbReference type="CDD" id="cd00082">
    <property type="entry name" value="HisKA"/>
    <property type="match status" value="1"/>
</dbReference>
<evidence type="ECO:0000256" key="12">
    <source>
        <dbReference type="ARBA" id="ARBA00023012"/>
    </source>
</evidence>
<dbReference type="GO" id="GO:0000155">
    <property type="term" value="F:phosphorelay sensor kinase activity"/>
    <property type="evidence" value="ECO:0007669"/>
    <property type="project" value="InterPro"/>
</dbReference>
<evidence type="ECO:0000256" key="3">
    <source>
        <dbReference type="ARBA" id="ARBA00012438"/>
    </source>
</evidence>
<feature type="domain" description="Histidine kinase" evidence="14">
    <location>
        <begin position="352"/>
        <end position="560"/>
    </location>
</feature>
<dbReference type="Pfam" id="PF02518">
    <property type="entry name" value="HATPase_c"/>
    <property type="match status" value="1"/>
</dbReference>
<comment type="catalytic activity">
    <reaction evidence="1">
        <text>ATP + protein L-histidine = ADP + protein N-phospho-L-histidine.</text>
        <dbReference type="EC" id="2.7.13.3"/>
    </reaction>
</comment>
<keyword evidence="7 13" id="KW-0812">Transmembrane</keyword>
<evidence type="ECO:0000256" key="8">
    <source>
        <dbReference type="ARBA" id="ARBA00022741"/>
    </source>
</evidence>
<evidence type="ECO:0000256" key="5">
    <source>
        <dbReference type="ARBA" id="ARBA00022553"/>
    </source>
</evidence>
<dbReference type="SUPFAM" id="SSF55874">
    <property type="entry name" value="ATPase domain of HSP90 chaperone/DNA topoisomerase II/histidine kinase"/>
    <property type="match status" value="1"/>
</dbReference>
<evidence type="ECO:0000256" key="13">
    <source>
        <dbReference type="SAM" id="Phobius"/>
    </source>
</evidence>
<dbReference type="EC" id="2.7.13.3" evidence="3"/>
<keyword evidence="9 15" id="KW-0418">Kinase</keyword>
<keyword evidence="4" id="KW-1003">Cell membrane</keyword>
<organism evidence="15 16">
    <name type="scientific">Sphingopyxis terrae subsp. ummariensis</name>
    <dbReference type="NCBI Taxonomy" id="429001"/>
    <lineage>
        <taxon>Bacteria</taxon>
        <taxon>Pseudomonadati</taxon>
        <taxon>Pseudomonadota</taxon>
        <taxon>Alphaproteobacteria</taxon>
        <taxon>Sphingomonadales</taxon>
        <taxon>Sphingomonadaceae</taxon>
        <taxon>Sphingopyxis</taxon>
    </lineage>
</organism>
<evidence type="ECO:0000256" key="7">
    <source>
        <dbReference type="ARBA" id="ARBA00022692"/>
    </source>
</evidence>
<accession>A0A1Y6FNT4</accession>
<feature type="transmembrane region" description="Helical" evidence="13">
    <location>
        <begin position="295"/>
        <end position="314"/>
    </location>
</feature>
<dbReference type="InterPro" id="IPR036097">
    <property type="entry name" value="HisK_dim/P_sf"/>
</dbReference>
<dbReference type="InterPro" id="IPR017055">
    <property type="entry name" value="Sig_transdc_His_kinase_DctB"/>
</dbReference>
<proteinExistence type="predicted"/>
<dbReference type="AlphaFoldDB" id="A0A1Y6FNT4"/>
<dbReference type="Gene3D" id="3.30.450.20">
    <property type="entry name" value="PAS domain"/>
    <property type="match status" value="2"/>
</dbReference>
<evidence type="ECO:0000256" key="10">
    <source>
        <dbReference type="ARBA" id="ARBA00022840"/>
    </source>
</evidence>
<dbReference type="SMART" id="SM00388">
    <property type="entry name" value="HisKA"/>
    <property type="match status" value="1"/>
</dbReference>
<dbReference type="SUPFAM" id="SSF47384">
    <property type="entry name" value="Homodimeric domain of signal transducing histidine kinase"/>
    <property type="match status" value="1"/>
</dbReference>
<dbReference type="InterPro" id="IPR003661">
    <property type="entry name" value="HisK_dim/P_dom"/>
</dbReference>
<evidence type="ECO:0000313" key="16">
    <source>
        <dbReference type="Proteomes" id="UP000194469"/>
    </source>
</evidence>
<evidence type="ECO:0000256" key="6">
    <source>
        <dbReference type="ARBA" id="ARBA00022679"/>
    </source>
</evidence>
<dbReference type="GO" id="GO:0005524">
    <property type="term" value="F:ATP binding"/>
    <property type="evidence" value="ECO:0007669"/>
    <property type="project" value="UniProtKB-KW"/>
</dbReference>
<keyword evidence="11 13" id="KW-1133">Transmembrane helix</keyword>
<evidence type="ECO:0000256" key="9">
    <source>
        <dbReference type="ARBA" id="ARBA00022777"/>
    </source>
</evidence>
<dbReference type="InterPro" id="IPR036890">
    <property type="entry name" value="HATPase_C_sf"/>
</dbReference>
<dbReference type="RefSeq" id="WP_086457069.1">
    <property type="nucleotide sequence ID" value="NZ_FXWL01000002.1"/>
</dbReference>
<evidence type="ECO:0000256" key="4">
    <source>
        <dbReference type="ARBA" id="ARBA00022475"/>
    </source>
</evidence>
<keyword evidence="16" id="KW-1185">Reference proteome</keyword>
<keyword evidence="8" id="KW-0547">Nucleotide-binding</keyword>
<keyword evidence="6" id="KW-0808">Transferase</keyword>
<keyword evidence="10" id="KW-0067">ATP-binding</keyword>
<dbReference type="PANTHER" id="PTHR43065:SF46">
    <property type="entry name" value="C4-DICARBOXYLATE TRANSPORT SENSOR PROTEIN DCTB"/>
    <property type="match status" value="1"/>
</dbReference>
<dbReference type="PROSITE" id="PS50109">
    <property type="entry name" value="HIS_KIN"/>
    <property type="match status" value="1"/>
</dbReference>
<keyword evidence="12" id="KW-0902">Two-component regulatory system</keyword>
<dbReference type="Gene3D" id="1.10.287.130">
    <property type="match status" value="1"/>
</dbReference>
<keyword evidence="13" id="KW-0472">Membrane</keyword>
<dbReference type="InterPro" id="IPR004358">
    <property type="entry name" value="Sig_transdc_His_kin-like_C"/>
</dbReference>
<reference evidence="16" key="1">
    <citation type="submission" date="2017-04" db="EMBL/GenBank/DDBJ databases">
        <authorList>
            <person name="Varghese N."/>
            <person name="Submissions S."/>
        </authorList>
    </citation>
    <scope>NUCLEOTIDE SEQUENCE [LARGE SCALE GENOMIC DNA]</scope>
    <source>
        <strain evidence="16">UI2</strain>
    </source>
</reference>
<dbReference type="InterPro" id="IPR005467">
    <property type="entry name" value="His_kinase_dom"/>
</dbReference>
<dbReference type="SUPFAM" id="SSF103190">
    <property type="entry name" value="Sensory domain-like"/>
    <property type="match status" value="1"/>
</dbReference>
<evidence type="ECO:0000259" key="14">
    <source>
        <dbReference type="PROSITE" id="PS50109"/>
    </source>
</evidence>
<keyword evidence="5" id="KW-0597">Phosphoprotein</keyword>